<accession>B8C752</accession>
<dbReference type="OMA" id="QMENNIM"/>
<reference evidence="3 4" key="1">
    <citation type="journal article" date="2004" name="Science">
        <title>The genome of the diatom Thalassiosira pseudonana: ecology, evolution, and metabolism.</title>
        <authorList>
            <person name="Armbrust E.V."/>
            <person name="Berges J.A."/>
            <person name="Bowler C."/>
            <person name="Green B.R."/>
            <person name="Martinez D."/>
            <person name="Putnam N.H."/>
            <person name="Zhou S."/>
            <person name="Allen A.E."/>
            <person name="Apt K.E."/>
            <person name="Bechner M."/>
            <person name="Brzezinski M.A."/>
            <person name="Chaal B.K."/>
            <person name="Chiovitti A."/>
            <person name="Davis A.K."/>
            <person name="Demarest M.S."/>
            <person name="Detter J.C."/>
            <person name="Glavina T."/>
            <person name="Goodstein D."/>
            <person name="Hadi M.Z."/>
            <person name="Hellsten U."/>
            <person name="Hildebrand M."/>
            <person name="Jenkins B.D."/>
            <person name="Jurka J."/>
            <person name="Kapitonov V.V."/>
            <person name="Kroger N."/>
            <person name="Lau W.W."/>
            <person name="Lane T.W."/>
            <person name="Larimer F.W."/>
            <person name="Lippmeier J.C."/>
            <person name="Lucas S."/>
            <person name="Medina M."/>
            <person name="Montsant A."/>
            <person name="Obornik M."/>
            <person name="Parker M.S."/>
            <person name="Palenik B."/>
            <person name="Pazour G.J."/>
            <person name="Richardson P.M."/>
            <person name="Rynearson T.A."/>
            <person name="Saito M.A."/>
            <person name="Schwartz D.C."/>
            <person name="Thamatrakoln K."/>
            <person name="Valentin K."/>
            <person name="Vardi A."/>
            <person name="Wilkerson F.P."/>
            <person name="Rokhsar D.S."/>
        </authorList>
    </citation>
    <scope>NUCLEOTIDE SEQUENCE [LARGE SCALE GENOMIC DNA]</scope>
    <source>
        <strain evidence="3 4">CCMP1335</strain>
    </source>
</reference>
<proteinExistence type="predicted"/>
<reference evidence="3 4" key="2">
    <citation type="journal article" date="2008" name="Nature">
        <title>The Phaeodactylum genome reveals the evolutionary history of diatom genomes.</title>
        <authorList>
            <person name="Bowler C."/>
            <person name="Allen A.E."/>
            <person name="Badger J.H."/>
            <person name="Grimwood J."/>
            <person name="Jabbari K."/>
            <person name="Kuo A."/>
            <person name="Maheswari U."/>
            <person name="Martens C."/>
            <person name="Maumus F."/>
            <person name="Otillar R.P."/>
            <person name="Rayko E."/>
            <person name="Salamov A."/>
            <person name="Vandepoele K."/>
            <person name="Beszteri B."/>
            <person name="Gruber A."/>
            <person name="Heijde M."/>
            <person name="Katinka M."/>
            <person name="Mock T."/>
            <person name="Valentin K."/>
            <person name="Verret F."/>
            <person name="Berges J.A."/>
            <person name="Brownlee C."/>
            <person name="Cadoret J.P."/>
            <person name="Chiovitti A."/>
            <person name="Choi C.J."/>
            <person name="Coesel S."/>
            <person name="De Martino A."/>
            <person name="Detter J.C."/>
            <person name="Durkin C."/>
            <person name="Falciatore A."/>
            <person name="Fournet J."/>
            <person name="Haruta M."/>
            <person name="Huysman M.J."/>
            <person name="Jenkins B.D."/>
            <person name="Jiroutova K."/>
            <person name="Jorgensen R.E."/>
            <person name="Joubert Y."/>
            <person name="Kaplan A."/>
            <person name="Kroger N."/>
            <person name="Kroth P.G."/>
            <person name="La Roche J."/>
            <person name="Lindquist E."/>
            <person name="Lommer M."/>
            <person name="Martin-Jezequel V."/>
            <person name="Lopez P.J."/>
            <person name="Lucas S."/>
            <person name="Mangogna M."/>
            <person name="McGinnis K."/>
            <person name="Medlin L.K."/>
            <person name="Montsant A."/>
            <person name="Oudot-Le Secq M.P."/>
            <person name="Napoli C."/>
            <person name="Obornik M."/>
            <person name="Parker M.S."/>
            <person name="Petit J.L."/>
            <person name="Porcel B.M."/>
            <person name="Poulsen N."/>
            <person name="Robison M."/>
            <person name="Rychlewski L."/>
            <person name="Rynearson T.A."/>
            <person name="Schmutz J."/>
            <person name="Shapiro H."/>
            <person name="Siaut M."/>
            <person name="Stanley M."/>
            <person name="Sussman M.R."/>
            <person name="Taylor A.R."/>
            <person name="Vardi A."/>
            <person name="von Dassow P."/>
            <person name="Vyverman W."/>
            <person name="Willis A."/>
            <person name="Wyrwicz L.S."/>
            <person name="Rokhsar D.S."/>
            <person name="Weissenbach J."/>
            <person name="Armbrust E.V."/>
            <person name="Green B.R."/>
            <person name="Van de Peer Y."/>
            <person name="Grigoriev I.V."/>
        </authorList>
    </citation>
    <scope>NUCLEOTIDE SEQUENCE [LARGE SCALE GENOMIC DNA]</scope>
    <source>
        <strain evidence="3 4">CCMP1335</strain>
    </source>
</reference>
<protein>
    <submittedName>
        <fullName evidence="3">Uncharacterized protein</fullName>
    </submittedName>
</protein>
<evidence type="ECO:0000313" key="3">
    <source>
        <dbReference type="EMBL" id="EED90920.1"/>
    </source>
</evidence>
<feature type="region of interest" description="Disordered" evidence="2">
    <location>
        <begin position="139"/>
        <end position="158"/>
    </location>
</feature>
<evidence type="ECO:0000256" key="2">
    <source>
        <dbReference type="SAM" id="MobiDB-lite"/>
    </source>
</evidence>
<keyword evidence="1" id="KW-0175">Coiled coil</keyword>
<keyword evidence="4" id="KW-1185">Reference proteome</keyword>
<dbReference type="PaxDb" id="35128-Thaps7652"/>
<dbReference type="EMBL" id="CM000644">
    <property type="protein sequence ID" value="EED90920.1"/>
    <property type="molecule type" value="Genomic_DNA"/>
</dbReference>
<dbReference type="RefSeq" id="XP_002292069.1">
    <property type="nucleotide sequence ID" value="XM_002292033.1"/>
</dbReference>
<dbReference type="GeneID" id="7449822"/>
<dbReference type="InParanoid" id="B8C752"/>
<evidence type="ECO:0000256" key="1">
    <source>
        <dbReference type="SAM" id="Coils"/>
    </source>
</evidence>
<evidence type="ECO:0000313" key="4">
    <source>
        <dbReference type="Proteomes" id="UP000001449"/>
    </source>
</evidence>
<feature type="coiled-coil region" evidence="1">
    <location>
        <begin position="15"/>
        <end position="56"/>
    </location>
</feature>
<organism evidence="3 4">
    <name type="scientific">Thalassiosira pseudonana</name>
    <name type="common">Marine diatom</name>
    <name type="synonym">Cyclotella nana</name>
    <dbReference type="NCBI Taxonomy" id="35128"/>
    <lineage>
        <taxon>Eukaryota</taxon>
        <taxon>Sar</taxon>
        <taxon>Stramenopiles</taxon>
        <taxon>Ochrophyta</taxon>
        <taxon>Bacillariophyta</taxon>
        <taxon>Coscinodiscophyceae</taxon>
        <taxon>Thalassiosirophycidae</taxon>
        <taxon>Thalassiosirales</taxon>
        <taxon>Thalassiosiraceae</taxon>
        <taxon>Thalassiosira</taxon>
    </lineage>
</organism>
<dbReference type="Proteomes" id="UP000001449">
    <property type="component" value="Chromosome 8"/>
</dbReference>
<gene>
    <name evidence="3" type="ORF">THAPSDRAFT_7652</name>
</gene>
<name>B8C752_THAPS</name>
<dbReference type="AlphaFoldDB" id="B8C752"/>
<sequence length="237" mass="27005">MMNNTTQQQRGEAVIDKLTTLLSTARRERDDAYRQKELASQRHRVAKEDREKIERDVKIVQCKLMELGEDKRGREVVISRLEEDAGRLEKEYKFGHAELVTKKEKLAALHAKRTKDSKLRQLSLSASKEAVRKRRELSAKNKAANQHHYRHSSVSKLSVEQMKQKLESKLEMEGAEEFMGMLPGLIHSCVEGLREEDEGVEMECERLKRVIGGYQRALGESVGGVEMDGTEEGVAGQ</sequence>
<dbReference type="KEGG" id="tps:THAPSDRAFT_7652"/>
<dbReference type="HOGENOM" id="CLU_1172742_0_0_1"/>